<evidence type="ECO:0000313" key="2">
    <source>
        <dbReference type="Proteomes" id="UP000830167"/>
    </source>
</evidence>
<name>A0ABY4CJV3_9BACL</name>
<sequence>MISGKFNNANKKAVVLYWMAAFLFPKVLYAIRTIPICNRTNFDPSKHLYKHQGGDMLGANTPLPKYDVVTVPSNDPEAPTLDELCLSDQVMDWLGRVFNHLDLLEKKLNPEQDVDK</sequence>
<dbReference type="Proteomes" id="UP000830167">
    <property type="component" value="Chromosome"/>
</dbReference>
<protein>
    <submittedName>
        <fullName evidence="1">Uncharacterized protein</fullName>
    </submittedName>
</protein>
<dbReference type="EMBL" id="CP089291">
    <property type="protein sequence ID" value="UOF89526.1"/>
    <property type="molecule type" value="Genomic_DNA"/>
</dbReference>
<keyword evidence="2" id="KW-1185">Reference proteome</keyword>
<evidence type="ECO:0000313" key="1">
    <source>
        <dbReference type="EMBL" id="UOF89526.1"/>
    </source>
</evidence>
<accession>A0ABY4CJV3</accession>
<proteinExistence type="predicted"/>
<reference evidence="1" key="1">
    <citation type="submission" date="2021-12" db="EMBL/GenBank/DDBJ databases">
        <title>Alicyclobacillaceae gen. nov., sp. nov., isolated from chalcocite enrichment system.</title>
        <authorList>
            <person name="Jiang Z."/>
        </authorList>
    </citation>
    <scope>NUCLEOTIDE SEQUENCE</scope>
    <source>
        <strain evidence="1">MYW30-H2</strain>
    </source>
</reference>
<dbReference type="RefSeq" id="WP_347436216.1">
    <property type="nucleotide sequence ID" value="NZ_CP089291.1"/>
</dbReference>
<gene>
    <name evidence="1" type="ORF">LSG31_16760</name>
</gene>
<organism evidence="1 2">
    <name type="scientific">Fodinisporobacter ferrooxydans</name>
    <dbReference type="NCBI Taxonomy" id="2901836"/>
    <lineage>
        <taxon>Bacteria</taxon>
        <taxon>Bacillati</taxon>
        <taxon>Bacillota</taxon>
        <taxon>Bacilli</taxon>
        <taxon>Bacillales</taxon>
        <taxon>Alicyclobacillaceae</taxon>
        <taxon>Fodinisporobacter</taxon>
    </lineage>
</organism>